<dbReference type="GO" id="GO:0007165">
    <property type="term" value="P:signal transduction"/>
    <property type="evidence" value="ECO:0007669"/>
    <property type="project" value="TreeGrafter"/>
</dbReference>
<dbReference type="Pfam" id="PF00564">
    <property type="entry name" value="PB1"/>
    <property type="match status" value="1"/>
</dbReference>
<dbReference type="EnsemblPlants" id="QL02p087570:mrna">
    <property type="protein sequence ID" value="QL02p087570:mrna"/>
    <property type="gene ID" value="QL02p087570"/>
</dbReference>
<dbReference type="SMART" id="SM00666">
    <property type="entry name" value="PB1"/>
    <property type="match status" value="1"/>
</dbReference>
<keyword evidence="4" id="KW-0418">Kinase</keyword>
<dbReference type="PRINTS" id="PR00109">
    <property type="entry name" value="TYRKINASE"/>
</dbReference>
<evidence type="ECO:0000256" key="5">
    <source>
        <dbReference type="ARBA" id="ARBA00022840"/>
    </source>
</evidence>
<dbReference type="GO" id="GO:0004674">
    <property type="term" value="F:protein serine/threonine kinase activity"/>
    <property type="evidence" value="ECO:0007669"/>
    <property type="project" value="UniProtKB-KW"/>
</dbReference>
<evidence type="ECO:0000256" key="3">
    <source>
        <dbReference type="ARBA" id="ARBA00022741"/>
    </source>
</evidence>
<dbReference type="Proteomes" id="UP000594261">
    <property type="component" value="Chromosome 2"/>
</dbReference>
<dbReference type="PANTHER" id="PTHR23257">
    <property type="entry name" value="SERINE-THREONINE PROTEIN KINASE"/>
    <property type="match status" value="1"/>
</dbReference>
<dbReference type="InParanoid" id="A0A7N2L0V1"/>
<feature type="binding site" evidence="6">
    <location>
        <position position="847"/>
    </location>
    <ligand>
        <name>ATP</name>
        <dbReference type="ChEBI" id="CHEBI:30616"/>
    </ligand>
</feature>
<dbReference type="OrthoDB" id="4062651at2759"/>
<dbReference type="PROSITE" id="PS50011">
    <property type="entry name" value="PROTEIN_KINASE_DOM"/>
    <property type="match status" value="1"/>
</dbReference>
<dbReference type="GO" id="GO:0005524">
    <property type="term" value="F:ATP binding"/>
    <property type="evidence" value="ECO:0007669"/>
    <property type="project" value="UniProtKB-UniRule"/>
</dbReference>
<dbReference type="Gramene" id="QL02p087570:mrna">
    <property type="protein sequence ID" value="QL02p087570:mrna"/>
    <property type="gene ID" value="QL02p087570"/>
</dbReference>
<feature type="domain" description="Protein kinase" evidence="8">
    <location>
        <begin position="820"/>
        <end position="1085"/>
    </location>
</feature>
<protein>
    <recommendedName>
        <fullName evidence="8">Protein kinase domain-containing protein</fullName>
    </recommendedName>
</protein>
<accession>A0A7N2L0V1</accession>
<keyword evidence="5 6" id="KW-0067">ATP-binding</keyword>
<dbReference type="InterPro" id="IPR017441">
    <property type="entry name" value="Protein_kinase_ATP_BS"/>
</dbReference>
<evidence type="ECO:0000313" key="9">
    <source>
        <dbReference type="EnsemblPlants" id="QL02p087570:mrna"/>
    </source>
</evidence>
<dbReference type="GO" id="GO:0005737">
    <property type="term" value="C:cytoplasm"/>
    <property type="evidence" value="ECO:0007669"/>
    <property type="project" value="TreeGrafter"/>
</dbReference>
<dbReference type="AlphaFoldDB" id="A0A7N2L0V1"/>
<dbReference type="InterPro" id="IPR011009">
    <property type="entry name" value="Kinase-like_dom_sf"/>
</dbReference>
<dbReference type="InterPro" id="IPR000719">
    <property type="entry name" value="Prot_kinase_dom"/>
</dbReference>
<dbReference type="CDD" id="cd06410">
    <property type="entry name" value="PB1_UP2"/>
    <property type="match status" value="1"/>
</dbReference>
<feature type="compositionally biased region" description="Basic and acidic residues" evidence="7">
    <location>
        <begin position="757"/>
        <end position="766"/>
    </location>
</feature>
<feature type="region of interest" description="Disordered" evidence="7">
    <location>
        <begin position="726"/>
        <end position="793"/>
    </location>
</feature>
<dbReference type="CDD" id="cd13999">
    <property type="entry name" value="STKc_MAP3K-like"/>
    <property type="match status" value="1"/>
</dbReference>
<dbReference type="SUPFAM" id="SSF54277">
    <property type="entry name" value="CAD &amp; PB1 domains"/>
    <property type="match status" value="1"/>
</dbReference>
<dbReference type="RefSeq" id="XP_030954521.1">
    <property type="nucleotide sequence ID" value="XM_031098661.1"/>
</dbReference>
<evidence type="ECO:0000313" key="10">
    <source>
        <dbReference type="Proteomes" id="UP000594261"/>
    </source>
</evidence>
<keyword evidence="1" id="KW-0723">Serine/threonine-protein kinase</keyword>
<dbReference type="Gene3D" id="3.10.20.90">
    <property type="entry name" value="Phosphatidylinositol 3-kinase Catalytic Subunit, Chain A, domain 1"/>
    <property type="match status" value="1"/>
</dbReference>
<dbReference type="InterPro" id="IPR008271">
    <property type="entry name" value="Ser/Thr_kinase_AS"/>
</dbReference>
<reference evidence="9" key="2">
    <citation type="submission" date="2021-01" db="UniProtKB">
        <authorList>
            <consortium name="EnsemblPlants"/>
        </authorList>
    </citation>
    <scope>IDENTIFICATION</scope>
</reference>
<dbReference type="Pfam" id="PF07714">
    <property type="entry name" value="PK_Tyr_Ser-Thr"/>
    <property type="match status" value="1"/>
</dbReference>
<dbReference type="InterPro" id="IPR000270">
    <property type="entry name" value="PB1_dom"/>
</dbReference>
<evidence type="ECO:0000256" key="1">
    <source>
        <dbReference type="ARBA" id="ARBA00022527"/>
    </source>
</evidence>
<dbReference type="PROSITE" id="PS00107">
    <property type="entry name" value="PROTEIN_KINASE_ATP"/>
    <property type="match status" value="1"/>
</dbReference>
<keyword evidence="3 6" id="KW-0547">Nucleotide-binding</keyword>
<dbReference type="SUPFAM" id="SSF56112">
    <property type="entry name" value="Protein kinase-like (PK-like)"/>
    <property type="match status" value="1"/>
</dbReference>
<proteinExistence type="predicted"/>
<name>A0A7N2L0V1_QUELO</name>
<dbReference type="OMA" id="RNHRFGV"/>
<evidence type="ECO:0000256" key="7">
    <source>
        <dbReference type="SAM" id="MobiDB-lite"/>
    </source>
</evidence>
<dbReference type="PROSITE" id="PS00108">
    <property type="entry name" value="PROTEIN_KINASE_ST"/>
    <property type="match status" value="1"/>
</dbReference>
<dbReference type="PANTHER" id="PTHR23257:SF824">
    <property type="entry name" value="PROTEIN KINASE DOMAIN-CONTAINING PROTEIN"/>
    <property type="match status" value="1"/>
</dbReference>
<dbReference type="InterPro" id="IPR050167">
    <property type="entry name" value="Ser_Thr_protein_kinase"/>
</dbReference>
<dbReference type="Gene3D" id="1.10.510.10">
    <property type="entry name" value="Transferase(Phosphotransferase) domain 1"/>
    <property type="match status" value="1"/>
</dbReference>
<dbReference type="InterPro" id="IPR001245">
    <property type="entry name" value="Ser-Thr/Tyr_kinase_cat_dom"/>
</dbReference>
<evidence type="ECO:0000256" key="4">
    <source>
        <dbReference type="ARBA" id="ARBA00022777"/>
    </source>
</evidence>
<sequence length="1093" mass="121957">MPCHFAMKEEHVIVGRRKRPSTKLKLVCSFNGSFQPRPLSGKLRYVGGETRIISVDRSITFSKLRSKISDLFQTTTSSPPSFSFSLKYQLLLHPHKKHNTACNSEENNDDTPPLVSIASDDDVRCMVDELDQLHGKNARLWLFVCANQFVSNDDDNKKDCSFGVFCCTCVGNGELCVNCVGRDKSSNGVLSETHLSFNGGQFESKVAKNLVKYGDDSLRKMVLKQQFLAKQKPGFVGGIIGTEMGIPCFGEKLKYGKHPVVGLVPEPRVSLRSNGVVVTHGLENRCRVDVLGNKVGSESCRNLNPLNPRDRNLCVENNSSLRCLSGQYGQVVSNGVGMNVGNFGQSVAARAAGQLSRQLNGSNMVSMCNGCEVKGEFRNVEQASMSRLNRENIMPWGPNCNFCDDHLVGCAYLPRSSCTDERVWGGLHSGIRNHRFSVNDTRNQRICSNHVDNHQNNPVEMGNHRTVRLDGRVSVGKFDHGLRPNSNILKQGQSMRVYYPNFWKLWSGLPDQAFEGRVRMMDSSLNKGTSSLDVQYGNEKLREQVRPEISHYRYSNPEECRLAYHGPYVGTERHLSRMTIVDTQEDLLTSSNCDTPKIPYRALYENFHGVPINCEPIHSDLDKKPLLIDEKKVINISGFSDNMVYSNGTEFRCNSKQSDVEPGINSLSSYRNGTDNTQSGVASSVDVSLYSLSLSSSKEVGPPVLSSLATCNSVDAMLKPQLKPVDPMDEEQFSTGPQVDESNEVASNPSSQNTTKMENDDMHAEELQQDPPSGLSIDEKADNNESSKCSKVIGGMPSDLTTFYTHLATRELQTIKNTDLEYIKELGSGTFGTVFYGKWKGSDVAIKRIKPSCFTEGSLEEDRLVADFWREAHLLGQLHHPNIMAFYGVVRDGPVTNLATVTEYMVNGSLQQVLRRKDRTIDRRKRLIIAMDAAFGMEYLHGKNIVHFDLKSHNFLVNMRDPHRPVCKIGDLGLSKIKQRTLVSGGVRGTLPWMAPELLNSKDNMVTEKVDVYSFGIVMWELLTGEEPFAKMRSEELIAGIIKGNLRPEIPNWCDPAWRSLMESCWSSDPNSRPAFSEIAKELRIMSAALNIK</sequence>
<dbReference type="GeneID" id="115977032"/>
<reference evidence="10" key="1">
    <citation type="journal article" date="2016" name="G3 (Bethesda)">
        <title>First Draft Assembly and Annotation of the Genome of a California Endemic Oak Quercus lobata Nee (Fagaceae).</title>
        <authorList>
            <person name="Sork V.L."/>
            <person name="Fitz-Gibbon S.T."/>
            <person name="Puiu D."/>
            <person name="Crepeau M."/>
            <person name="Gugger P.F."/>
            <person name="Sherman R."/>
            <person name="Stevens K."/>
            <person name="Langley C.H."/>
            <person name="Pellegrini M."/>
            <person name="Salzberg S.L."/>
        </authorList>
    </citation>
    <scope>NUCLEOTIDE SEQUENCE [LARGE SCALE GENOMIC DNA]</scope>
    <source>
        <strain evidence="10">cv. SW786</strain>
    </source>
</reference>
<gene>
    <name evidence="9" type="primary">LOC115977032</name>
</gene>
<dbReference type="Gene3D" id="3.30.200.20">
    <property type="entry name" value="Phosphorylase Kinase, domain 1"/>
    <property type="match status" value="1"/>
</dbReference>
<feature type="compositionally biased region" description="Polar residues" evidence="7">
    <location>
        <begin position="744"/>
        <end position="756"/>
    </location>
</feature>
<keyword evidence="2" id="KW-0808">Transferase</keyword>
<dbReference type="KEGG" id="qlo:115977032"/>
<evidence type="ECO:0000259" key="8">
    <source>
        <dbReference type="PROSITE" id="PS50011"/>
    </source>
</evidence>
<evidence type="ECO:0000256" key="6">
    <source>
        <dbReference type="PROSITE-ProRule" id="PRU10141"/>
    </source>
</evidence>
<dbReference type="SMART" id="SM00220">
    <property type="entry name" value="S_TKc"/>
    <property type="match status" value="1"/>
</dbReference>
<keyword evidence="10" id="KW-1185">Reference proteome</keyword>
<organism evidence="9 10">
    <name type="scientific">Quercus lobata</name>
    <name type="common">Valley oak</name>
    <dbReference type="NCBI Taxonomy" id="97700"/>
    <lineage>
        <taxon>Eukaryota</taxon>
        <taxon>Viridiplantae</taxon>
        <taxon>Streptophyta</taxon>
        <taxon>Embryophyta</taxon>
        <taxon>Tracheophyta</taxon>
        <taxon>Spermatophyta</taxon>
        <taxon>Magnoliopsida</taxon>
        <taxon>eudicotyledons</taxon>
        <taxon>Gunneridae</taxon>
        <taxon>Pentapetalae</taxon>
        <taxon>rosids</taxon>
        <taxon>fabids</taxon>
        <taxon>Fagales</taxon>
        <taxon>Fagaceae</taxon>
        <taxon>Quercus</taxon>
    </lineage>
</organism>
<evidence type="ECO:0000256" key="2">
    <source>
        <dbReference type="ARBA" id="ARBA00022679"/>
    </source>
</evidence>